<evidence type="ECO:0000313" key="12">
    <source>
        <dbReference type="EMBL" id="MBP2028965.1"/>
    </source>
</evidence>
<name>A0ABS4KNS8_9FIRM</name>
<evidence type="ECO:0000256" key="1">
    <source>
        <dbReference type="ARBA" id="ARBA00004914"/>
    </source>
</evidence>
<dbReference type="PANTHER" id="PTHR43101">
    <property type="entry name" value="BETA-FRUCTOSIDASE"/>
    <property type="match status" value="1"/>
</dbReference>
<dbReference type="RefSeq" id="WP_209662020.1">
    <property type="nucleotide sequence ID" value="NZ_JAGGLI010000052.1"/>
</dbReference>
<dbReference type="Proteomes" id="UP001314903">
    <property type="component" value="Unassembled WGS sequence"/>
</dbReference>
<dbReference type="InterPro" id="IPR006232">
    <property type="entry name" value="Suc6P_hydrolase"/>
</dbReference>
<keyword evidence="9" id="KW-0963">Cytoplasm</keyword>
<comment type="pathway">
    <text evidence="1 9">Glycan biosynthesis; sucrose metabolism.</text>
</comment>
<dbReference type="Gene3D" id="2.115.10.20">
    <property type="entry name" value="Glycosyl hydrolase domain, family 43"/>
    <property type="match status" value="1"/>
</dbReference>
<keyword evidence="9" id="KW-0119">Carbohydrate metabolism</keyword>
<dbReference type="PANTHER" id="PTHR43101:SF1">
    <property type="entry name" value="BETA-FRUCTOSIDASE"/>
    <property type="match status" value="1"/>
</dbReference>
<dbReference type="InterPro" id="IPR001362">
    <property type="entry name" value="Glyco_hydro_32"/>
</dbReference>
<comment type="catalytic activity">
    <reaction evidence="8">
        <text>Hydrolysis of terminal non-reducing beta-D-fructofuranoside residues in beta-D-fructofuranosides.</text>
        <dbReference type="EC" id="3.2.1.26"/>
    </reaction>
</comment>
<comment type="caution">
    <text evidence="12">The sequence shown here is derived from an EMBL/GenBank/DDBJ whole genome shotgun (WGS) entry which is preliminary data.</text>
</comment>
<accession>A0ABS4KNS8</accession>
<sequence>MNVLQKELKISVENALNLSLEKVNSDTWRLKYHVMPPIGWLNDPNGVCEFKGKYHLFYQYSPLNAEGGLKYWGHVVSDDMVNFEDKGIKLYPDSPQDIHGVYSGSAFVNEDKIHFFYTGNVKMTGDYDYINDGREQNTIYAISEDGDQITNKKNVIPSNQYPEGFSTHIRDPKVFSKNNIYYMVLGARDINNKGQIILYQSYDLENWDFKSIFAGPYENLGYMWECPDFFSLDEKEILLISPQGLKPDGYKYNNIYQSGYFIGESDFSVGSFNPETDFLELDCGFDFYAPQTFCDSKGRRIMWAWMGLPDIESEYSNPTIKYGWQHAMTIPRELLIMNNKLIQKPLQEYKKLRKELSEYKIQVYGRTKQEELYGDIYEMILEFQEIKNEIKIHLREDTLILFDNKSKTISLNHGKSGYGRTVRKTKIESLKNIQIFSDSSSLEIFINEGEKVFTTRIYPQENQKRISFDGQANITVRKWDLSK</sequence>
<dbReference type="Pfam" id="PF00251">
    <property type="entry name" value="Glyco_hydro_32N"/>
    <property type="match status" value="1"/>
</dbReference>
<dbReference type="SUPFAM" id="SSF49899">
    <property type="entry name" value="Concanavalin A-like lectins/glucanases"/>
    <property type="match status" value="1"/>
</dbReference>
<dbReference type="Gene3D" id="2.60.120.560">
    <property type="entry name" value="Exo-inulinase, domain 1"/>
    <property type="match status" value="1"/>
</dbReference>
<dbReference type="PROSITE" id="PS00609">
    <property type="entry name" value="GLYCOSYL_HYDROL_F32"/>
    <property type="match status" value="1"/>
</dbReference>
<comment type="subcellular location">
    <subcellularLocation>
        <location evidence="9">Cytoplasm</location>
    </subcellularLocation>
</comment>
<dbReference type="Pfam" id="PF08244">
    <property type="entry name" value="Glyco_hydro_32C"/>
    <property type="match status" value="1"/>
</dbReference>
<dbReference type="EC" id="3.2.1.26" evidence="3 8"/>
<evidence type="ECO:0000256" key="5">
    <source>
        <dbReference type="ARBA" id="ARBA00022801"/>
    </source>
</evidence>
<keyword evidence="13" id="KW-1185">Reference proteome</keyword>
<evidence type="ECO:0000256" key="9">
    <source>
        <dbReference type="RuleBase" id="RU365015"/>
    </source>
</evidence>
<gene>
    <name evidence="12" type="ORF">J2Z35_002803</name>
</gene>
<dbReference type="CDD" id="cd18623">
    <property type="entry name" value="GH32_ScrB-like"/>
    <property type="match status" value="1"/>
</dbReference>
<keyword evidence="5 8" id="KW-0378">Hydrolase</keyword>
<dbReference type="InterPro" id="IPR018053">
    <property type="entry name" value="Glyco_hydro_32_AS"/>
</dbReference>
<evidence type="ECO:0000259" key="10">
    <source>
        <dbReference type="Pfam" id="PF00251"/>
    </source>
</evidence>
<evidence type="ECO:0000256" key="6">
    <source>
        <dbReference type="ARBA" id="ARBA00023295"/>
    </source>
</evidence>
<dbReference type="InterPro" id="IPR051214">
    <property type="entry name" value="GH32_Enzymes"/>
</dbReference>
<dbReference type="NCBIfam" id="TIGR01322">
    <property type="entry name" value="scrB_fam"/>
    <property type="match status" value="1"/>
</dbReference>
<evidence type="ECO:0000256" key="3">
    <source>
        <dbReference type="ARBA" id="ARBA00012758"/>
    </source>
</evidence>
<dbReference type="InterPro" id="IPR013189">
    <property type="entry name" value="Glyco_hydro_32_C"/>
</dbReference>
<evidence type="ECO:0000256" key="8">
    <source>
        <dbReference type="RuleBase" id="RU362110"/>
    </source>
</evidence>
<evidence type="ECO:0000256" key="2">
    <source>
        <dbReference type="ARBA" id="ARBA00009902"/>
    </source>
</evidence>
<proteinExistence type="inferred from homology"/>
<feature type="domain" description="Glycosyl hydrolase family 32 N-terminal" evidence="10">
    <location>
        <begin position="33"/>
        <end position="345"/>
    </location>
</feature>
<comment type="similarity">
    <text evidence="2 8">Belongs to the glycosyl hydrolase 32 family.</text>
</comment>
<evidence type="ECO:0000313" key="13">
    <source>
        <dbReference type="Proteomes" id="UP001314903"/>
    </source>
</evidence>
<organism evidence="12 13">
    <name type="scientific">Acetoanaerobium pronyense</name>
    <dbReference type="NCBI Taxonomy" id="1482736"/>
    <lineage>
        <taxon>Bacteria</taxon>
        <taxon>Bacillati</taxon>
        <taxon>Bacillota</taxon>
        <taxon>Clostridia</taxon>
        <taxon>Peptostreptococcales</taxon>
        <taxon>Filifactoraceae</taxon>
        <taxon>Acetoanaerobium</taxon>
    </lineage>
</organism>
<comment type="function">
    <text evidence="9">Enables the bacterium to metabolize sucrose as a sole carbon source.</text>
</comment>
<evidence type="ECO:0000256" key="7">
    <source>
        <dbReference type="ARBA" id="ARBA00033367"/>
    </source>
</evidence>
<reference evidence="12 13" key="1">
    <citation type="submission" date="2021-03" db="EMBL/GenBank/DDBJ databases">
        <title>Genomic Encyclopedia of Type Strains, Phase IV (KMG-IV): sequencing the most valuable type-strain genomes for metagenomic binning, comparative biology and taxonomic classification.</title>
        <authorList>
            <person name="Goeker M."/>
        </authorList>
    </citation>
    <scope>NUCLEOTIDE SEQUENCE [LARGE SCALE GENOMIC DNA]</scope>
    <source>
        <strain evidence="12 13">DSM 27512</strain>
    </source>
</reference>
<evidence type="ECO:0000256" key="4">
    <source>
        <dbReference type="ARBA" id="ARBA00019623"/>
    </source>
</evidence>
<evidence type="ECO:0000259" key="11">
    <source>
        <dbReference type="Pfam" id="PF08244"/>
    </source>
</evidence>
<feature type="domain" description="Glycosyl hydrolase family 32 C-terminal" evidence="11">
    <location>
        <begin position="348"/>
        <end position="468"/>
    </location>
</feature>
<dbReference type="SMART" id="SM00640">
    <property type="entry name" value="Glyco_32"/>
    <property type="match status" value="1"/>
</dbReference>
<dbReference type="InterPro" id="IPR023296">
    <property type="entry name" value="Glyco_hydro_beta-prop_sf"/>
</dbReference>
<keyword evidence="6 8" id="KW-0326">Glycosidase</keyword>
<dbReference type="InterPro" id="IPR013148">
    <property type="entry name" value="Glyco_hydro_32_N"/>
</dbReference>
<dbReference type="EMBL" id="JAGGLI010000052">
    <property type="protein sequence ID" value="MBP2028965.1"/>
    <property type="molecule type" value="Genomic_DNA"/>
</dbReference>
<dbReference type="SUPFAM" id="SSF75005">
    <property type="entry name" value="Arabinanase/levansucrase/invertase"/>
    <property type="match status" value="1"/>
</dbReference>
<dbReference type="InterPro" id="IPR013320">
    <property type="entry name" value="ConA-like_dom_sf"/>
</dbReference>
<protein>
    <recommendedName>
        <fullName evidence="4 8">Sucrose-6-phosphate hydrolase</fullName>
        <ecNumber evidence="3 8">3.2.1.26</ecNumber>
    </recommendedName>
    <alternativeName>
        <fullName evidence="7 9">Invertase</fullName>
    </alternativeName>
</protein>
<dbReference type="GO" id="GO:0004564">
    <property type="term" value="F:beta-fructofuranosidase activity"/>
    <property type="evidence" value="ECO:0007669"/>
    <property type="project" value="UniProtKB-EC"/>
</dbReference>